<evidence type="ECO:0000313" key="3">
    <source>
        <dbReference type="Proteomes" id="UP001497497"/>
    </source>
</evidence>
<feature type="non-terminal residue" evidence="2">
    <location>
        <position position="1"/>
    </location>
</feature>
<sequence length="138" mass="14820">VKAEDSRLAAQDVIVLSQVKGQMLTEPLRISTSEGGNLSYKPVLPIPRMIVTSPSAPHMLANTPPASAPSSSSSFISTFPSLVQLPKSTSRSSSPFRLPSNPISPYKSPSRHNNDPEHKSLVENTLSRGSEIDNDKTP</sequence>
<gene>
    <name evidence="2" type="ORF">GSLYS_00009419001</name>
</gene>
<keyword evidence="3" id="KW-1185">Reference proteome</keyword>
<accession>A0AAV2HN26</accession>
<evidence type="ECO:0000313" key="2">
    <source>
        <dbReference type="EMBL" id="CAL1535459.1"/>
    </source>
</evidence>
<dbReference type="AlphaFoldDB" id="A0AAV2HN26"/>
<feature type="non-terminal residue" evidence="2">
    <location>
        <position position="138"/>
    </location>
</feature>
<reference evidence="2 3" key="1">
    <citation type="submission" date="2024-04" db="EMBL/GenBank/DDBJ databases">
        <authorList>
            <consortium name="Genoscope - CEA"/>
            <person name="William W."/>
        </authorList>
    </citation>
    <scope>NUCLEOTIDE SEQUENCE [LARGE SCALE GENOMIC DNA]</scope>
</reference>
<evidence type="ECO:0000256" key="1">
    <source>
        <dbReference type="SAM" id="MobiDB-lite"/>
    </source>
</evidence>
<proteinExistence type="predicted"/>
<feature type="region of interest" description="Disordered" evidence="1">
    <location>
        <begin position="55"/>
        <end position="74"/>
    </location>
</feature>
<comment type="caution">
    <text evidence="2">The sequence shown here is derived from an EMBL/GenBank/DDBJ whole genome shotgun (WGS) entry which is preliminary data.</text>
</comment>
<name>A0AAV2HN26_LYMST</name>
<dbReference type="EMBL" id="CAXITT010000203">
    <property type="protein sequence ID" value="CAL1535459.1"/>
    <property type="molecule type" value="Genomic_DNA"/>
</dbReference>
<feature type="region of interest" description="Disordered" evidence="1">
    <location>
        <begin position="85"/>
        <end position="138"/>
    </location>
</feature>
<feature type="compositionally biased region" description="Low complexity" evidence="1">
    <location>
        <begin position="63"/>
        <end position="74"/>
    </location>
</feature>
<dbReference type="Proteomes" id="UP001497497">
    <property type="component" value="Unassembled WGS sequence"/>
</dbReference>
<protein>
    <submittedName>
        <fullName evidence="2">Uncharacterized protein</fullName>
    </submittedName>
</protein>
<organism evidence="2 3">
    <name type="scientific">Lymnaea stagnalis</name>
    <name type="common">Great pond snail</name>
    <name type="synonym">Helix stagnalis</name>
    <dbReference type="NCBI Taxonomy" id="6523"/>
    <lineage>
        <taxon>Eukaryota</taxon>
        <taxon>Metazoa</taxon>
        <taxon>Spiralia</taxon>
        <taxon>Lophotrochozoa</taxon>
        <taxon>Mollusca</taxon>
        <taxon>Gastropoda</taxon>
        <taxon>Heterobranchia</taxon>
        <taxon>Euthyneura</taxon>
        <taxon>Panpulmonata</taxon>
        <taxon>Hygrophila</taxon>
        <taxon>Lymnaeoidea</taxon>
        <taxon>Lymnaeidae</taxon>
        <taxon>Lymnaea</taxon>
    </lineage>
</organism>
<feature type="compositionally biased region" description="Basic and acidic residues" evidence="1">
    <location>
        <begin position="112"/>
        <end position="121"/>
    </location>
</feature>
<feature type="compositionally biased region" description="Polar residues" evidence="1">
    <location>
        <begin position="86"/>
        <end position="95"/>
    </location>
</feature>